<feature type="compositionally biased region" description="Low complexity" evidence="1">
    <location>
        <begin position="1"/>
        <end position="27"/>
    </location>
</feature>
<proteinExistence type="predicted"/>
<dbReference type="GeneID" id="110211011"/>
<feature type="compositionally biased region" description="Polar residues" evidence="1">
    <location>
        <begin position="287"/>
        <end position="296"/>
    </location>
</feature>
<dbReference type="SUPFAM" id="SSF81606">
    <property type="entry name" value="PP2C-like"/>
    <property type="match status" value="1"/>
</dbReference>
<dbReference type="RefSeq" id="XP_020845838.1">
    <property type="nucleotide sequence ID" value="XM_020990179.1"/>
</dbReference>
<dbReference type="CTD" id="57460"/>
<feature type="compositionally biased region" description="Basic and acidic residues" evidence="1">
    <location>
        <begin position="28"/>
        <end position="37"/>
    </location>
</feature>
<feature type="domain" description="PPM-type phosphatase" evidence="2">
    <location>
        <begin position="331"/>
        <end position="718"/>
    </location>
</feature>
<dbReference type="InterPro" id="IPR015655">
    <property type="entry name" value="PP2C"/>
</dbReference>
<dbReference type="PANTHER" id="PTHR13832">
    <property type="entry name" value="PROTEIN PHOSPHATASE 2C"/>
    <property type="match status" value="1"/>
</dbReference>
<gene>
    <name evidence="4" type="primary">PPM1H</name>
</gene>
<dbReference type="GO" id="GO:0004741">
    <property type="term" value="F:[pyruvate dehydrogenase (acetyl-transferring)]-phosphatase activity"/>
    <property type="evidence" value="ECO:0007669"/>
    <property type="project" value="TreeGrafter"/>
</dbReference>
<dbReference type="PROSITE" id="PS51746">
    <property type="entry name" value="PPM_2"/>
    <property type="match status" value="1"/>
</dbReference>
<dbReference type="InterPro" id="IPR036457">
    <property type="entry name" value="PPM-type-like_dom_sf"/>
</dbReference>
<feature type="region of interest" description="Disordered" evidence="1">
    <location>
        <begin position="287"/>
        <end position="308"/>
    </location>
</feature>
<evidence type="ECO:0000259" key="2">
    <source>
        <dbReference type="PROSITE" id="PS51746"/>
    </source>
</evidence>
<dbReference type="KEGG" id="pcw:110211011"/>
<sequence length="725" mass="78772">MTRKAVGAGAEARAAGAPSAQPVALVPRPEEGREGGGGRENLPPPLRPPSPRSSRFPASLHVAPLRKWTRRWRRRQWRWRLRWPQEPEAGARPVPPSLLPEQQIAASPCLQSPARRLPGFPPSFSSSSSFLGAVVAAVPRLHAPGPPLPPPPPPAPPPPAAAALPAAGRGSSNMLTRVKSAVANFMGGIMAGGSGLEHGGGCAGGGGGAGSDLPLRFPYGRPEFLGLSQDEVECSADHIARPILILKETKRLPWTTGYAEVINAGKSTHNEDQASCEVLSVKKKSGVITSTPNRNSSAKRRSSLPNGEGLQLKENSIRKLRPKSVVSCLTVKQEISDRVGFDLKFSAQDTDGISFHYWSLFDGHAGSGAAVVASRLLQHHIVEQLQDIIEILKNSAVLPPTCLGEEPENNPANSRTLTRAASLRGGVGAPGSPSTPPTRFFTEKKIPHECLVIGAIESAFKEMDLQIERERSTYNISGGCTALVVVCLLGKLYVANAGDSRAIIVRNGEIIPMSSEFTPETERQRLQYLAFMQPHLLGNEFTHLEFPRRVQRKELGKKMLYRDFNMTGWAYKTIEDDDLKFPLIYGEGKKARVMATIGVTRGLGDHDLKVHDSNIYIKPFLSSAPEVRVYDLTKYEHGADDVLILATDGLWDVLVNEEVAEAITQFLPNCDPDDPHRYTLAAQDLVMRARGVLKDRGWRISNDRLGSGDDISVYVIPLIHGNKLS</sequence>
<dbReference type="FunCoup" id="A0A6P5KJP5">
    <property type="interactions" value="3272"/>
</dbReference>
<reference evidence="4" key="1">
    <citation type="submission" date="2025-08" db="UniProtKB">
        <authorList>
            <consortium name="RefSeq"/>
        </authorList>
    </citation>
    <scope>IDENTIFICATION</scope>
    <source>
        <tissue evidence="4">Spleen</tissue>
    </source>
</reference>
<dbReference type="InParanoid" id="A0A6P5KJP5"/>
<dbReference type="PANTHER" id="PTHR13832:SF287">
    <property type="entry name" value="PROTEIN PHOSPHATASE 1H"/>
    <property type="match status" value="1"/>
</dbReference>
<feature type="region of interest" description="Disordered" evidence="1">
    <location>
        <begin position="1"/>
        <end position="58"/>
    </location>
</feature>
<evidence type="ECO:0000256" key="1">
    <source>
        <dbReference type="SAM" id="MobiDB-lite"/>
    </source>
</evidence>
<name>A0A6P5KJP5_PHACI</name>
<dbReference type="Proteomes" id="UP000515140">
    <property type="component" value="Unplaced"/>
</dbReference>
<feature type="region of interest" description="Disordered" evidence="1">
    <location>
        <begin position="144"/>
        <end position="168"/>
    </location>
</feature>
<feature type="compositionally biased region" description="Pro residues" evidence="1">
    <location>
        <begin position="144"/>
        <end position="160"/>
    </location>
</feature>
<protein>
    <submittedName>
        <fullName evidence="4">Protein phosphatase 1H isoform X1</fullName>
    </submittedName>
</protein>
<dbReference type="CDD" id="cd00143">
    <property type="entry name" value="PP2Cc"/>
    <property type="match status" value="1"/>
</dbReference>
<dbReference type="AlphaFoldDB" id="A0A6P5KJP5"/>
<dbReference type="GO" id="GO:0005739">
    <property type="term" value="C:mitochondrion"/>
    <property type="evidence" value="ECO:0007669"/>
    <property type="project" value="TreeGrafter"/>
</dbReference>
<keyword evidence="3" id="KW-1185">Reference proteome</keyword>
<organism evidence="3 4">
    <name type="scientific">Phascolarctos cinereus</name>
    <name type="common">Koala</name>
    <dbReference type="NCBI Taxonomy" id="38626"/>
    <lineage>
        <taxon>Eukaryota</taxon>
        <taxon>Metazoa</taxon>
        <taxon>Chordata</taxon>
        <taxon>Craniata</taxon>
        <taxon>Vertebrata</taxon>
        <taxon>Euteleostomi</taxon>
        <taxon>Mammalia</taxon>
        <taxon>Metatheria</taxon>
        <taxon>Diprotodontia</taxon>
        <taxon>Phascolarctidae</taxon>
        <taxon>Phascolarctos</taxon>
    </lineage>
</organism>
<accession>A0A6P5KJP5</accession>
<feature type="compositionally biased region" description="Pro residues" evidence="1">
    <location>
        <begin position="42"/>
        <end position="51"/>
    </location>
</feature>
<evidence type="ECO:0000313" key="3">
    <source>
        <dbReference type="Proteomes" id="UP000515140"/>
    </source>
</evidence>
<evidence type="ECO:0000313" key="4">
    <source>
        <dbReference type="RefSeq" id="XP_020845838.1"/>
    </source>
</evidence>
<dbReference type="Gene3D" id="3.60.40.10">
    <property type="entry name" value="PPM-type phosphatase domain"/>
    <property type="match status" value="1"/>
</dbReference>
<dbReference type="SMART" id="SM00332">
    <property type="entry name" value="PP2Cc"/>
    <property type="match status" value="1"/>
</dbReference>
<dbReference type="Pfam" id="PF00481">
    <property type="entry name" value="PP2C"/>
    <property type="match status" value="2"/>
</dbReference>
<dbReference type="InterPro" id="IPR001932">
    <property type="entry name" value="PPM-type_phosphatase-like_dom"/>
</dbReference>